<dbReference type="InterPro" id="IPR019644">
    <property type="entry name" value="DUF2508"/>
</dbReference>
<dbReference type="AlphaFoldDB" id="A0A948T248"/>
<organism evidence="1 2">
    <name type="scientific">Candidatus Allofournierella pullistercoris</name>
    <dbReference type="NCBI Taxonomy" id="2838597"/>
    <lineage>
        <taxon>Bacteria</taxon>
        <taxon>Bacillati</taxon>
        <taxon>Bacillota</taxon>
        <taxon>Clostridia</taxon>
        <taxon>Eubacteriales</taxon>
        <taxon>Oscillospiraceae</taxon>
        <taxon>Allofournierella</taxon>
    </lineage>
</organism>
<reference evidence="1" key="1">
    <citation type="journal article" date="2021" name="PeerJ">
        <title>Extensive microbial diversity within the chicken gut microbiome revealed by metagenomics and culture.</title>
        <authorList>
            <person name="Gilroy R."/>
            <person name="Ravi A."/>
            <person name="Getino M."/>
            <person name="Pursley I."/>
            <person name="Horton D.L."/>
            <person name="Alikhan N.F."/>
            <person name="Baker D."/>
            <person name="Gharbi K."/>
            <person name="Hall N."/>
            <person name="Watson M."/>
            <person name="Adriaenssens E.M."/>
            <person name="Foster-Nyarko E."/>
            <person name="Jarju S."/>
            <person name="Secka A."/>
            <person name="Antonio M."/>
            <person name="Oren A."/>
            <person name="Chaudhuri R.R."/>
            <person name="La Ragione R."/>
            <person name="Hildebrand F."/>
            <person name="Pallen M.J."/>
        </authorList>
    </citation>
    <scope>NUCLEOTIDE SEQUENCE</scope>
    <source>
        <strain evidence="1">B5_2728</strain>
    </source>
</reference>
<name>A0A948T248_9FIRM</name>
<dbReference type="Pfam" id="PF10704">
    <property type="entry name" value="DUF2508"/>
    <property type="match status" value="1"/>
</dbReference>
<reference evidence="1" key="2">
    <citation type="submission" date="2021-04" db="EMBL/GenBank/DDBJ databases">
        <authorList>
            <person name="Gilroy R."/>
        </authorList>
    </citation>
    <scope>NUCLEOTIDE SEQUENCE</scope>
    <source>
        <strain evidence="1">B5_2728</strain>
    </source>
</reference>
<evidence type="ECO:0000313" key="2">
    <source>
        <dbReference type="Proteomes" id="UP000713596"/>
    </source>
</evidence>
<dbReference type="Proteomes" id="UP000713596">
    <property type="component" value="Unassembled WGS sequence"/>
</dbReference>
<proteinExistence type="predicted"/>
<gene>
    <name evidence="1" type="ORF">H9882_02935</name>
</gene>
<accession>A0A948T248</accession>
<protein>
    <submittedName>
        <fullName evidence="1">DUF2508 family protein</fullName>
    </submittedName>
</protein>
<sequence>MEAVMKKTPVWTRLARWLVGTQSQEADDKRASLPSLEQELRDCLEQMRHNEQRFDMELEPELIEEVIYEYQALQSRYRYLQRKARANNLRAIL</sequence>
<dbReference type="EMBL" id="JAHLFP010000020">
    <property type="protein sequence ID" value="MBU3805831.1"/>
    <property type="molecule type" value="Genomic_DNA"/>
</dbReference>
<evidence type="ECO:0000313" key="1">
    <source>
        <dbReference type="EMBL" id="MBU3805831.1"/>
    </source>
</evidence>
<comment type="caution">
    <text evidence="1">The sequence shown here is derived from an EMBL/GenBank/DDBJ whole genome shotgun (WGS) entry which is preliminary data.</text>
</comment>